<reference evidence="19 20" key="1">
    <citation type="journal article" date="2015" name="Sci. Rep.">
        <title>The power of single molecule real-time sequencing technology in the de novo assembly of a eukaryotic genome.</title>
        <authorList>
            <person name="Sakai H."/>
            <person name="Naito K."/>
            <person name="Ogiso-Tanaka E."/>
            <person name="Takahashi Y."/>
            <person name="Iseki K."/>
            <person name="Muto C."/>
            <person name="Satou K."/>
            <person name="Teruya K."/>
            <person name="Shiroma A."/>
            <person name="Shimoji M."/>
            <person name="Hirano T."/>
            <person name="Itoh T."/>
            <person name="Kaga A."/>
            <person name="Tomooka N."/>
        </authorList>
    </citation>
    <scope>NUCLEOTIDE SEQUENCE [LARGE SCALE GENOMIC DNA]</scope>
    <source>
        <strain evidence="20">cv. Shumari</strain>
    </source>
</reference>
<evidence type="ECO:0000256" key="7">
    <source>
        <dbReference type="ARBA" id="ARBA00012161"/>
    </source>
</evidence>
<keyword evidence="9" id="KW-0540">Nuclease</keyword>
<dbReference type="InterPro" id="IPR012337">
    <property type="entry name" value="RNaseH-like_sf"/>
</dbReference>
<organism evidence="19 20">
    <name type="scientific">Vigna angularis var. angularis</name>
    <dbReference type="NCBI Taxonomy" id="157739"/>
    <lineage>
        <taxon>Eukaryota</taxon>
        <taxon>Viridiplantae</taxon>
        <taxon>Streptophyta</taxon>
        <taxon>Embryophyta</taxon>
        <taxon>Tracheophyta</taxon>
        <taxon>Spermatophyta</taxon>
        <taxon>Magnoliopsida</taxon>
        <taxon>eudicotyledons</taxon>
        <taxon>Gunneridae</taxon>
        <taxon>Pentapetalae</taxon>
        <taxon>rosids</taxon>
        <taxon>fabids</taxon>
        <taxon>Fabales</taxon>
        <taxon>Fabaceae</taxon>
        <taxon>Papilionoideae</taxon>
        <taxon>50 kb inversion clade</taxon>
        <taxon>NPAAA clade</taxon>
        <taxon>indigoferoid/millettioid clade</taxon>
        <taxon>Phaseoleae</taxon>
        <taxon>Vigna</taxon>
    </lineage>
</organism>
<dbReference type="PANTHER" id="PTHR10797">
    <property type="entry name" value="CCR4-NOT TRANSCRIPTION COMPLEX SUBUNIT"/>
    <property type="match status" value="1"/>
</dbReference>
<dbReference type="InterPro" id="IPR039637">
    <property type="entry name" value="CNOT7/CNOT8/Pop2"/>
</dbReference>
<name>A0A0S3RUW7_PHAAN</name>
<dbReference type="EC" id="3.1.13.4" evidence="7"/>
<comment type="cofactor">
    <cofactor evidence="2">
        <name>a divalent metal cation</name>
        <dbReference type="ChEBI" id="CHEBI:60240"/>
    </cofactor>
</comment>
<dbReference type="OrthoDB" id="1373717at2759"/>
<dbReference type="AlphaFoldDB" id="A0A0S3RUW7"/>
<dbReference type="SUPFAM" id="SSF53098">
    <property type="entry name" value="Ribonuclease H-like"/>
    <property type="match status" value="1"/>
</dbReference>
<evidence type="ECO:0000256" key="8">
    <source>
        <dbReference type="ARBA" id="ARBA00022490"/>
    </source>
</evidence>
<evidence type="ECO:0000256" key="10">
    <source>
        <dbReference type="ARBA" id="ARBA00022723"/>
    </source>
</evidence>
<keyword evidence="11" id="KW-0378">Hydrolase</keyword>
<keyword evidence="15" id="KW-0804">Transcription</keyword>
<keyword evidence="8" id="KW-0963">Cytoplasm</keyword>
<feature type="region of interest" description="Disordered" evidence="18">
    <location>
        <begin position="221"/>
        <end position="292"/>
    </location>
</feature>
<keyword evidence="20" id="KW-1185">Reference proteome</keyword>
<evidence type="ECO:0000256" key="17">
    <source>
        <dbReference type="ARBA" id="ARBA00025148"/>
    </source>
</evidence>
<comment type="function">
    <text evidence="17">Ubiquitous transcription factor required for a diverse set of processes. It is a component of the CCR4 complex involved in the control of gene expression.</text>
</comment>
<dbReference type="GO" id="GO:0005737">
    <property type="term" value="C:cytoplasm"/>
    <property type="evidence" value="ECO:0007669"/>
    <property type="project" value="UniProtKB-SubCell"/>
</dbReference>
<evidence type="ECO:0000256" key="11">
    <source>
        <dbReference type="ARBA" id="ARBA00022801"/>
    </source>
</evidence>
<keyword evidence="16" id="KW-0539">Nucleus</keyword>
<protein>
    <recommendedName>
        <fullName evidence="7">poly(A)-specific ribonuclease</fullName>
        <ecNumber evidence="7">3.1.13.4</ecNumber>
    </recommendedName>
</protein>
<dbReference type="Proteomes" id="UP000291084">
    <property type="component" value="Chromosome 4"/>
</dbReference>
<keyword evidence="13" id="KW-0694">RNA-binding</keyword>
<evidence type="ECO:0000256" key="9">
    <source>
        <dbReference type="ARBA" id="ARBA00022722"/>
    </source>
</evidence>
<keyword evidence="10" id="KW-0479">Metal-binding</keyword>
<evidence type="ECO:0000256" key="2">
    <source>
        <dbReference type="ARBA" id="ARBA00001968"/>
    </source>
</evidence>
<comment type="subunit">
    <text evidence="6">Component of the CCR4-NOT complex, at least composed of CRR4 and CAF1 proteins.</text>
</comment>
<keyword evidence="12" id="KW-0269">Exonuclease</keyword>
<evidence type="ECO:0000256" key="5">
    <source>
        <dbReference type="ARBA" id="ARBA00008372"/>
    </source>
</evidence>
<evidence type="ECO:0000256" key="12">
    <source>
        <dbReference type="ARBA" id="ARBA00022839"/>
    </source>
</evidence>
<dbReference type="GO" id="GO:0003723">
    <property type="term" value="F:RNA binding"/>
    <property type="evidence" value="ECO:0007669"/>
    <property type="project" value="UniProtKB-KW"/>
</dbReference>
<gene>
    <name evidence="19" type="primary">Vigan.04G170100</name>
    <name evidence="19" type="ORF">VIGAN_04170100</name>
</gene>
<proteinExistence type="inferred from homology"/>
<dbReference type="GO" id="GO:0004535">
    <property type="term" value="F:poly(A)-specific ribonuclease activity"/>
    <property type="evidence" value="ECO:0007669"/>
    <property type="project" value="UniProtKB-EC"/>
</dbReference>
<feature type="compositionally biased region" description="Basic and acidic residues" evidence="18">
    <location>
        <begin position="227"/>
        <end position="292"/>
    </location>
</feature>
<evidence type="ECO:0000256" key="13">
    <source>
        <dbReference type="ARBA" id="ARBA00022884"/>
    </source>
</evidence>
<dbReference type="GO" id="GO:0005634">
    <property type="term" value="C:nucleus"/>
    <property type="evidence" value="ECO:0007669"/>
    <property type="project" value="UniProtKB-SubCell"/>
</dbReference>
<dbReference type="InterPro" id="IPR036397">
    <property type="entry name" value="RNaseH_sf"/>
</dbReference>
<evidence type="ECO:0000256" key="14">
    <source>
        <dbReference type="ARBA" id="ARBA00023015"/>
    </source>
</evidence>
<sequence>MTRSVWSYNLETEFELIHKMIRFFSFISMDTEFPGVIFQSDSILRQPQNNYTVMKANVDNMHLLQVGLTLSDCHGNLPTFGTSNRFIWEFNFCEFDVTCHPHAPHSIAFLQRHGMNFHKNRVIGVSIMRFTELMMLSGLVCNNYTHWITFHGAYDFSYMIKVLSHRFLHMQPLLPPNLSDFLQLVKFFFGKEVYDVKHLIRFCPNLYGGLDRVSESLEATHSQEILETERATERAIETEGREARATERESDGGETEGREARARGGDSEGGETEGREARAREARPREARPREARAREARVVLGILRLQAIQDISSPISVQNDALLMFNLRDEVQFY</sequence>
<accession>A0A0S3RUW7</accession>
<dbReference type="InterPro" id="IPR006941">
    <property type="entry name" value="RNase_CAF1"/>
</dbReference>
<comment type="subcellular location">
    <subcellularLocation>
        <location evidence="4">Cytoplasm</location>
    </subcellularLocation>
    <subcellularLocation>
        <location evidence="3">Nucleus</location>
    </subcellularLocation>
</comment>
<evidence type="ECO:0000256" key="1">
    <source>
        <dbReference type="ARBA" id="ARBA00001663"/>
    </source>
</evidence>
<evidence type="ECO:0000256" key="18">
    <source>
        <dbReference type="SAM" id="MobiDB-lite"/>
    </source>
</evidence>
<evidence type="ECO:0000313" key="19">
    <source>
        <dbReference type="EMBL" id="BAT84356.1"/>
    </source>
</evidence>
<comment type="similarity">
    <text evidence="5">Belongs to the CAF1 family.</text>
</comment>
<dbReference type="GO" id="GO:0046872">
    <property type="term" value="F:metal ion binding"/>
    <property type="evidence" value="ECO:0007669"/>
    <property type="project" value="UniProtKB-KW"/>
</dbReference>
<evidence type="ECO:0000313" key="20">
    <source>
        <dbReference type="Proteomes" id="UP000291084"/>
    </source>
</evidence>
<evidence type="ECO:0000256" key="6">
    <source>
        <dbReference type="ARBA" id="ARBA00011757"/>
    </source>
</evidence>
<dbReference type="EMBL" id="AP015037">
    <property type="protein sequence ID" value="BAT84356.1"/>
    <property type="molecule type" value="Genomic_DNA"/>
</dbReference>
<comment type="catalytic activity">
    <reaction evidence="1">
        <text>Exonucleolytic cleavage of poly(A) to 5'-AMP.</text>
        <dbReference type="EC" id="3.1.13.4"/>
    </reaction>
</comment>
<evidence type="ECO:0000256" key="4">
    <source>
        <dbReference type="ARBA" id="ARBA00004496"/>
    </source>
</evidence>
<dbReference type="GO" id="GO:0030014">
    <property type="term" value="C:CCR4-NOT complex"/>
    <property type="evidence" value="ECO:0007669"/>
    <property type="project" value="InterPro"/>
</dbReference>
<dbReference type="Pfam" id="PF04857">
    <property type="entry name" value="CAF1"/>
    <property type="match status" value="1"/>
</dbReference>
<evidence type="ECO:0000256" key="16">
    <source>
        <dbReference type="ARBA" id="ARBA00023242"/>
    </source>
</evidence>
<keyword evidence="14" id="KW-0805">Transcription regulation</keyword>
<dbReference type="Gene3D" id="3.30.420.10">
    <property type="entry name" value="Ribonuclease H-like superfamily/Ribonuclease H"/>
    <property type="match status" value="1"/>
</dbReference>
<evidence type="ECO:0000256" key="3">
    <source>
        <dbReference type="ARBA" id="ARBA00004123"/>
    </source>
</evidence>
<evidence type="ECO:0000256" key="15">
    <source>
        <dbReference type="ARBA" id="ARBA00023163"/>
    </source>
</evidence>